<keyword evidence="1" id="KW-0732">Signal</keyword>
<comment type="caution">
    <text evidence="2">The sequence shown here is derived from an EMBL/GenBank/DDBJ whole genome shotgun (WGS) entry which is preliminary data.</text>
</comment>
<feature type="chain" id="PRO_5043360507" description="Secreted protein" evidence="1">
    <location>
        <begin position="17"/>
        <end position="101"/>
    </location>
</feature>
<dbReference type="AlphaFoldDB" id="A0AAV4S0E2"/>
<evidence type="ECO:0000313" key="3">
    <source>
        <dbReference type="Proteomes" id="UP001054837"/>
    </source>
</evidence>
<evidence type="ECO:0000256" key="1">
    <source>
        <dbReference type="SAM" id="SignalP"/>
    </source>
</evidence>
<evidence type="ECO:0000313" key="2">
    <source>
        <dbReference type="EMBL" id="GIY25872.1"/>
    </source>
</evidence>
<dbReference type="Proteomes" id="UP001054837">
    <property type="component" value="Unassembled WGS sequence"/>
</dbReference>
<dbReference type="EMBL" id="BPLQ01006863">
    <property type="protein sequence ID" value="GIY25872.1"/>
    <property type="molecule type" value="Genomic_DNA"/>
</dbReference>
<name>A0AAV4S0E2_9ARAC</name>
<keyword evidence="3" id="KW-1185">Reference proteome</keyword>
<gene>
    <name evidence="2" type="ORF">CDAR_31121</name>
</gene>
<proteinExistence type="predicted"/>
<evidence type="ECO:0008006" key="4">
    <source>
        <dbReference type="Google" id="ProtNLM"/>
    </source>
</evidence>
<protein>
    <recommendedName>
        <fullName evidence="4">Secreted protein</fullName>
    </recommendedName>
</protein>
<accession>A0AAV4S0E2</accession>
<sequence length="101" mass="11275">MQYMVVCLVLIFVASSRPISQNLNPTGSFGRFMSIKLIPCSFQKAFPNASNPKATGSLKEVRGNCDISGPAEELRVLRCCWFPVVYKHTCGVSERLRPHNK</sequence>
<reference evidence="2 3" key="1">
    <citation type="submission" date="2021-06" db="EMBL/GenBank/DDBJ databases">
        <title>Caerostris darwini draft genome.</title>
        <authorList>
            <person name="Kono N."/>
            <person name="Arakawa K."/>
        </authorList>
    </citation>
    <scope>NUCLEOTIDE SEQUENCE [LARGE SCALE GENOMIC DNA]</scope>
</reference>
<organism evidence="2 3">
    <name type="scientific">Caerostris darwini</name>
    <dbReference type="NCBI Taxonomy" id="1538125"/>
    <lineage>
        <taxon>Eukaryota</taxon>
        <taxon>Metazoa</taxon>
        <taxon>Ecdysozoa</taxon>
        <taxon>Arthropoda</taxon>
        <taxon>Chelicerata</taxon>
        <taxon>Arachnida</taxon>
        <taxon>Araneae</taxon>
        <taxon>Araneomorphae</taxon>
        <taxon>Entelegynae</taxon>
        <taxon>Araneoidea</taxon>
        <taxon>Araneidae</taxon>
        <taxon>Caerostris</taxon>
    </lineage>
</organism>
<feature type="signal peptide" evidence="1">
    <location>
        <begin position="1"/>
        <end position="16"/>
    </location>
</feature>